<reference evidence="2 3" key="1">
    <citation type="submission" date="2018-03" db="EMBL/GenBank/DDBJ databases">
        <title>Comparative genomics illustrates the genes involved in a hyperalkaliphilic mechanisms of Serpentinomonas isolated from highly-alkaline calcium-rich serpentinized springs.</title>
        <authorList>
            <person name="Suzuki S."/>
            <person name="Ishii S."/>
            <person name="Walworth N."/>
            <person name="Bird L."/>
            <person name="Kuenen J.G."/>
            <person name="Nealson K.H."/>
        </authorList>
    </citation>
    <scope>NUCLEOTIDE SEQUENCE [LARGE SCALE GENOMIC DNA]</scope>
    <source>
        <strain evidence="2 3">P1</strain>
    </source>
</reference>
<dbReference type="InterPro" id="IPR036188">
    <property type="entry name" value="FAD/NAD-bd_sf"/>
</dbReference>
<dbReference type="OrthoDB" id="9772594at2"/>
<dbReference type="PANTHER" id="PTHR42842">
    <property type="entry name" value="FAD/NAD(P)-BINDING OXIDOREDUCTASE"/>
    <property type="match status" value="1"/>
</dbReference>
<dbReference type="InterPro" id="IPR049516">
    <property type="entry name" value="FAD-depend_C"/>
</dbReference>
<dbReference type="PIRSF" id="PIRSF038984">
    <property type="entry name" value="FAD_binding_protein"/>
    <property type="match status" value="1"/>
</dbReference>
<dbReference type="Proteomes" id="UP000238589">
    <property type="component" value="Unassembled WGS sequence"/>
</dbReference>
<sequence>MIRISELKLPLTALPVETRRAADAPTETDLDRLPPPHPVTELRRLAAQALGIAEGQIAELQVFKRSFDARKAELLAVFICDLSLADPAQEADLLARFEKTPHINRTPDMSWQAPAHAPANWPADQAERPVVVGFGPCGIFAALALAQMGLKPIVLERGRPVRQRTKDTWGLWRKKVLTPESNVQYGEGGAGLFSDGKLYSQIKDPRFLGRKVMQEFVDAGAPPEILYMAHPHIGTFKLVKVVEAMREKIIELGGEIRFEQRVTGLLLEPAAGGAAPEGFQPQRVRGLKVQDLASGATRELAASRVVLALGHSSRDTFAMLHDAGVYLEPKPFSIGVRIEHPQSVIDQSLWGRHAGHPLLGAAAYKLVHHADNGRAVYSFCMCPGGTVVAATSEHERVVTNGMSQYSRAERNANAGMVVGIAPADYPTDEAAWIAAFGATDGARYLAQAQAMQARGQTHPLAGVVFQRQLESLAFEAGGRDYQAPGQLVGDFLVGKPSAEFGAVQPSYKPGVKLGDLSQVLPGFAVEAMKQALPVFGRKIRGYDMADAVMTGVETRTSSPLRITRGEDCQSLNVAGLYPAGEGAGYAGGILSAGVDGIKVAEAVATATLGT</sequence>
<accession>A0A2S9K9B8</accession>
<dbReference type="SUPFAM" id="SSF51905">
    <property type="entry name" value="FAD/NAD(P)-binding domain"/>
    <property type="match status" value="1"/>
</dbReference>
<dbReference type="Gene3D" id="3.30.70.2700">
    <property type="match status" value="1"/>
</dbReference>
<dbReference type="EMBL" id="PVLQ01000007">
    <property type="protein sequence ID" value="PRD67041.1"/>
    <property type="molecule type" value="Genomic_DNA"/>
</dbReference>
<dbReference type="RefSeq" id="WP_105746705.1">
    <property type="nucleotide sequence ID" value="NZ_PVLQ01000007.1"/>
</dbReference>
<evidence type="ECO:0000313" key="2">
    <source>
        <dbReference type="EMBL" id="PRD67041.1"/>
    </source>
</evidence>
<dbReference type="PANTHER" id="PTHR42842:SF3">
    <property type="entry name" value="FAD_NAD(P)-BINDING OXIDOREDUCTASE FAMILY PROTEIN"/>
    <property type="match status" value="1"/>
</dbReference>
<comment type="caution">
    <text evidence="2">The sequence shown here is derived from an EMBL/GenBank/DDBJ whole genome shotgun (WGS) entry which is preliminary data.</text>
</comment>
<dbReference type="Pfam" id="PF21688">
    <property type="entry name" value="FAD-depend_C"/>
    <property type="match status" value="1"/>
</dbReference>
<dbReference type="Gene3D" id="3.50.50.60">
    <property type="entry name" value="FAD/NAD(P)-binding domain"/>
    <property type="match status" value="2"/>
</dbReference>
<gene>
    <name evidence="2" type="ORF">C6P64_00865</name>
</gene>
<proteinExistence type="predicted"/>
<dbReference type="AlphaFoldDB" id="A0A2S9K9B8"/>
<protein>
    <submittedName>
        <fullName evidence="2">FAD-dependent oxidoreductase</fullName>
    </submittedName>
</protein>
<feature type="domain" description="FAD-dependent protein C-terminal" evidence="1">
    <location>
        <begin position="331"/>
        <end position="556"/>
    </location>
</feature>
<evidence type="ECO:0000313" key="3">
    <source>
        <dbReference type="Proteomes" id="UP000238589"/>
    </source>
</evidence>
<evidence type="ECO:0000259" key="1">
    <source>
        <dbReference type="Pfam" id="PF21688"/>
    </source>
</evidence>
<dbReference type="InterPro" id="IPR028348">
    <property type="entry name" value="FAD-binding_protein"/>
</dbReference>
<keyword evidence="3" id="KW-1185">Reference proteome</keyword>
<name>A0A2S9K9B8_9BURK</name>
<organism evidence="2 3">
    <name type="scientific">Malikia granosa</name>
    <dbReference type="NCBI Taxonomy" id="263067"/>
    <lineage>
        <taxon>Bacteria</taxon>
        <taxon>Pseudomonadati</taxon>
        <taxon>Pseudomonadota</taxon>
        <taxon>Betaproteobacteria</taxon>
        <taxon>Burkholderiales</taxon>
        <taxon>Comamonadaceae</taxon>
        <taxon>Malikia</taxon>
    </lineage>
</organism>